<feature type="domain" description="RNA 2-O ribose methyltransferase substrate binding" evidence="1">
    <location>
        <begin position="19"/>
        <end position="93"/>
    </location>
</feature>
<dbReference type="InterPro" id="IPR029064">
    <property type="entry name" value="Ribosomal_eL30-like_sf"/>
</dbReference>
<dbReference type="GO" id="GO:0008173">
    <property type="term" value="F:RNA methyltransferase activity"/>
    <property type="evidence" value="ECO:0007669"/>
    <property type="project" value="InterPro"/>
</dbReference>
<dbReference type="InterPro" id="IPR029028">
    <property type="entry name" value="Alpha/beta_knot_MTases"/>
</dbReference>
<dbReference type="GO" id="GO:0006396">
    <property type="term" value="P:RNA processing"/>
    <property type="evidence" value="ECO:0007669"/>
    <property type="project" value="InterPro"/>
</dbReference>
<dbReference type="AlphaFoldDB" id="X0YUG3"/>
<gene>
    <name evidence="2" type="ORF">S01H4_03918</name>
</gene>
<evidence type="ECO:0000313" key="2">
    <source>
        <dbReference type="EMBL" id="GAG60279.1"/>
    </source>
</evidence>
<dbReference type="InterPro" id="IPR029026">
    <property type="entry name" value="tRNA_m1G_MTases_N"/>
</dbReference>
<protein>
    <recommendedName>
        <fullName evidence="1">RNA 2-O ribose methyltransferase substrate binding domain-containing protein</fullName>
    </recommendedName>
</protein>
<dbReference type="PANTHER" id="PTHR46429:SF1">
    <property type="entry name" value="23S RRNA (GUANOSINE-2'-O-)-METHYLTRANSFERASE RLMB"/>
    <property type="match status" value="1"/>
</dbReference>
<dbReference type="Gene3D" id="3.40.1280.10">
    <property type="match status" value="1"/>
</dbReference>
<sequence>MKKNSSLLKDEKLKKGNAVVEGRNTVYEALRGPRKVKLVYIDRSISKNIRLKQISNLAKDKSVHIKLVDRNFLNKIGTQHQGVIAITSPYKYFSLSSLLNEIRNKNPVIVLLDGIKDPQNFGAILRTCQAFSV</sequence>
<evidence type="ECO:0000259" key="1">
    <source>
        <dbReference type="SMART" id="SM00967"/>
    </source>
</evidence>
<reference evidence="2" key="1">
    <citation type="journal article" date="2014" name="Front. Microbiol.">
        <title>High frequency of phylogenetically diverse reductive dehalogenase-homologous genes in deep subseafloor sedimentary metagenomes.</title>
        <authorList>
            <person name="Kawai M."/>
            <person name="Futagami T."/>
            <person name="Toyoda A."/>
            <person name="Takaki Y."/>
            <person name="Nishi S."/>
            <person name="Hori S."/>
            <person name="Arai W."/>
            <person name="Tsubouchi T."/>
            <person name="Morono Y."/>
            <person name="Uchiyama I."/>
            <person name="Ito T."/>
            <person name="Fujiyama A."/>
            <person name="Inagaki F."/>
            <person name="Takami H."/>
        </authorList>
    </citation>
    <scope>NUCLEOTIDE SEQUENCE</scope>
    <source>
        <strain evidence="2">Expedition CK06-06</strain>
    </source>
</reference>
<dbReference type="InterPro" id="IPR004441">
    <property type="entry name" value="rRNA_MeTrfase_TrmH"/>
</dbReference>
<name>X0YUG3_9ZZZZ</name>
<organism evidence="2">
    <name type="scientific">marine sediment metagenome</name>
    <dbReference type="NCBI Taxonomy" id="412755"/>
    <lineage>
        <taxon>unclassified sequences</taxon>
        <taxon>metagenomes</taxon>
        <taxon>ecological metagenomes</taxon>
    </lineage>
</organism>
<accession>X0YUG3</accession>
<comment type="caution">
    <text evidence="2">The sequence shown here is derived from an EMBL/GenBank/DDBJ whole genome shotgun (WGS) entry which is preliminary data.</text>
</comment>
<dbReference type="Gene3D" id="3.30.1330.30">
    <property type="match status" value="1"/>
</dbReference>
<dbReference type="InterPro" id="IPR013123">
    <property type="entry name" value="SpoU_subst-bd"/>
</dbReference>
<dbReference type="SUPFAM" id="SSF55315">
    <property type="entry name" value="L30e-like"/>
    <property type="match status" value="1"/>
</dbReference>
<dbReference type="GO" id="GO:0005829">
    <property type="term" value="C:cytosol"/>
    <property type="evidence" value="ECO:0007669"/>
    <property type="project" value="TreeGrafter"/>
</dbReference>
<dbReference type="EMBL" id="BART01001002">
    <property type="protein sequence ID" value="GAG60279.1"/>
    <property type="molecule type" value="Genomic_DNA"/>
</dbReference>
<proteinExistence type="predicted"/>
<dbReference type="SMART" id="SM00967">
    <property type="entry name" value="SpoU_sub_bind"/>
    <property type="match status" value="1"/>
</dbReference>
<dbReference type="SUPFAM" id="SSF75217">
    <property type="entry name" value="alpha/beta knot"/>
    <property type="match status" value="1"/>
</dbReference>
<feature type="non-terminal residue" evidence="2">
    <location>
        <position position="133"/>
    </location>
</feature>
<dbReference type="Pfam" id="PF08032">
    <property type="entry name" value="SpoU_sub_bind"/>
    <property type="match status" value="1"/>
</dbReference>
<dbReference type="PANTHER" id="PTHR46429">
    <property type="entry name" value="23S RRNA (GUANOSINE-2'-O-)-METHYLTRANSFERASE RLMB"/>
    <property type="match status" value="1"/>
</dbReference>